<dbReference type="EMBL" id="LAZR01033198">
    <property type="protein sequence ID" value="KKL48777.1"/>
    <property type="molecule type" value="Genomic_DNA"/>
</dbReference>
<proteinExistence type="predicted"/>
<accession>A0A0F9FCC6</accession>
<name>A0A0F9FCC6_9ZZZZ</name>
<comment type="caution">
    <text evidence="1">The sequence shown here is derived from an EMBL/GenBank/DDBJ whole genome shotgun (WGS) entry which is preliminary data.</text>
</comment>
<gene>
    <name evidence="1" type="ORF">LCGC14_2322150</name>
</gene>
<sequence length="98" mass="10650">MVVKCTGPDCPLCASIRAHYCEAAKIHLSSALRFALQELYQLEPAGDLELVEWRLDAALNGLGDALRYVRLARETGGGTHEECAPDERTRVAALPEGV</sequence>
<organism evidence="1">
    <name type="scientific">marine sediment metagenome</name>
    <dbReference type="NCBI Taxonomy" id="412755"/>
    <lineage>
        <taxon>unclassified sequences</taxon>
        <taxon>metagenomes</taxon>
        <taxon>ecological metagenomes</taxon>
    </lineage>
</organism>
<evidence type="ECO:0000313" key="1">
    <source>
        <dbReference type="EMBL" id="KKL48777.1"/>
    </source>
</evidence>
<reference evidence="1" key="1">
    <citation type="journal article" date="2015" name="Nature">
        <title>Complex archaea that bridge the gap between prokaryotes and eukaryotes.</title>
        <authorList>
            <person name="Spang A."/>
            <person name="Saw J.H."/>
            <person name="Jorgensen S.L."/>
            <person name="Zaremba-Niedzwiedzka K."/>
            <person name="Martijn J."/>
            <person name="Lind A.E."/>
            <person name="van Eijk R."/>
            <person name="Schleper C."/>
            <person name="Guy L."/>
            <person name="Ettema T.J."/>
        </authorList>
    </citation>
    <scope>NUCLEOTIDE SEQUENCE</scope>
</reference>
<dbReference type="AlphaFoldDB" id="A0A0F9FCC6"/>
<protein>
    <submittedName>
        <fullName evidence="1">Uncharacterized protein</fullName>
    </submittedName>
</protein>